<evidence type="ECO:0000313" key="2">
    <source>
        <dbReference type="EMBL" id="GGZ29303.1"/>
    </source>
</evidence>
<comment type="caution">
    <text evidence="2">The sequence shown here is derived from an EMBL/GenBank/DDBJ whole genome shotgun (WGS) entry which is preliminary data.</text>
</comment>
<gene>
    <name evidence="2" type="ORF">GCM10011273_14170</name>
</gene>
<reference evidence="2" key="1">
    <citation type="journal article" date="2014" name="Int. J. Syst. Evol. Microbiol.">
        <title>Complete genome sequence of Corynebacterium casei LMG S-19264T (=DSM 44701T), isolated from a smear-ripened cheese.</title>
        <authorList>
            <consortium name="US DOE Joint Genome Institute (JGI-PGF)"/>
            <person name="Walter F."/>
            <person name="Albersmeier A."/>
            <person name="Kalinowski J."/>
            <person name="Ruckert C."/>
        </authorList>
    </citation>
    <scope>NUCLEOTIDE SEQUENCE</scope>
    <source>
        <strain evidence="2">KCTC 32296</strain>
    </source>
</reference>
<proteinExistence type="predicted"/>
<protein>
    <submittedName>
        <fullName evidence="2">Uncharacterized protein</fullName>
    </submittedName>
</protein>
<evidence type="ECO:0000256" key="1">
    <source>
        <dbReference type="SAM" id="MobiDB-lite"/>
    </source>
</evidence>
<name>A0A918UR23_9CAUL</name>
<accession>A0A918UR23</accession>
<organism evidence="2 3">
    <name type="scientific">Asticcacaulis endophyticus</name>
    <dbReference type="NCBI Taxonomy" id="1395890"/>
    <lineage>
        <taxon>Bacteria</taxon>
        <taxon>Pseudomonadati</taxon>
        <taxon>Pseudomonadota</taxon>
        <taxon>Alphaproteobacteria</taxon>
        <taxon>Caulobacterales</taxon>
        <taxon>Caulobacteraceae</taxon>
        <taxon>Asticcacaulis</taxon>
    </lineage>
</organism>
<dbReference type="Proteomes" id="UP000662572">
    <property type="component" value="Unassembled WGS sequence"/>
</dbReference>
<keyword evidence="3" id="KW-1185">Reference proteome</keyword>
<reference evidence="2" key="2">
    <citation type="submission" date="2020-09" db="EMBL/GenBank/DDBJ databases">
        <authorList>
            <person name="Sun Q."/>
            <person name="Kim S."/>
        </authorList>
    </citation>
    <scope>NUCLEOTIDE SEQUENCE</scope>
    <source>
        <strain evidence="2">KCTC 32296</strain>
    </source>
</reference>
<evidence type="ECO:0000313" key="3">
    <source>
        <dbReference type="Proteomes" id="UP000662572"/>
    </source>
</evidence>
<feature type="region of interest" description="Disordered" evidence="1">
    <location>
        <begin position="1"/>
        <end position="24"/>
    </location>
</feature>
<dbReference type="EMBL" id="BMZB01000001">
    <property type="protein sequence ID" value="GGZ29303.1"/>
    <property type="molecule type" value="Genomic_DNA"/>
</dbReference>
<dbReference type="AlphaFoldDB" id="A0A918UR23"/>
<sequence length="48" mass="5521">MQTTYTFSHAPRSHYMTRPTHKSTSTRMLKACGFSRQELRAMVADMLG</sequence>
<dbReference type="RefSeq" id="WP_189485670.1">
    <property type="nucleotide sequence ID" value="NZ_BMZB01000001.1"/>
</dbReference>